<feature type="compositionally biased region" description="Basic and acidic residues" evidence="1">
    <location>
        <begin position="118"/>
        <end position="145"/>
    </location>
</feature>
<dbReference type="Proteomes" id="UP001286456">
    <property type="component" value="Unassembled WGS sequence"/>
</dbReference>
<reference evidence="2" key="1">
    <citation type="journal article" date="2023" name="Mol. Phylogenet. Evol.">
        <title>Genome-scale phylogeny and comparative genomics of the fungal order Sordariales.</title>
        <authorList>
            <person name="Hensen N."/>
            <person name="Bonometti L."/>
            <person name="Westerberg I."/>
            <person name="Brannstrom I.O."/>
            <person name="Guillou S."/>
            <person name="Cros-Aarteil S."/>
            <person name="Calhoun S."/>
            <person name="Haridas S."/>
            <person name="Kuo A."/>
            <person name="Mondo S."/>
            <person name="Pangilinan J."/>
            <person name="Riley R."/>
            <person name="LaButti K."/>
            <person name="Andreopoulos B."/>
            <person name="Lipzen A."/>
            <person name="Chen C."/>
            <person name="Yan M."/>
            <person name="Daum C."/>
            <person name="Ng V."/>
            <person name="Clum A."/>
            <person name="Steindorff A."/>
            <person name="Ohm R.A."/>
            <person name="Martin F."/>
            <person name="Silar P."/>
            <person name="Natvig D.O."/>
            <person name="Lalanne C."/>
            <person name="Gautier V."/>
            <person name="Ament-Velasquez S.L."/>
            <person name="Kruys A."/>
            <person name="Hutchinson M.I."/>
            <person name="Powell A.J."/>
            <person name="Barry K."/>
            <person name="Miller A.N."/>
            <person name="Grigoriev I.V."/>
            <person name="Debuchy R."/>
            <person name="Gladieux P."/>
            <person name="Hiltunen Thoren M."/>
            <person name="Johannesson H."/>
        </authorList>
    </citation>
    <scope>NUCLEOTIDE SEQUENCE</scope>
    <source>
        <strain evidence="2">SMH4131-1</strain>
    </source>
</reference>
<dbReference type="EMBL" id="JAUEPO010000003">
    <property type="protein sequence ID" value="KAK3327865.1"/>
    <property type="molecule type" value="Genomic_DNA"/>
</dbReference>
<sequence length="209" mass="24075">MIKVPSLLSFPSSPLPPLLSTSINQPSKPTPTPPNQQPHNIQPPFNLPPTIHRPYPNVPPSPPYQAEKKKKMHALSRFDVIVFCVCLSVCACEIPREIVSETKRNEKTNGKKRTQIRNTDRSTNIEKRNERNEIKNREIEREKNTQRFPPFPDPYQPTPLRLAPFVPIYSTAGRPVPIKKAFFFHRNQKNREGQVDLKPKETGDELRED</sequence>
<proteinExistence type="predicted"/>
<gene>
    <name evidence="2" type="ORF">B0T19DRAFT_175986</name>
</gene>
<feature type="region of interest" description="Disordered" evidence="1">
    <location>
        <begin position="105"/>
        <end position="156"/>
    </location>
</feature>
<comment type="caution">
    <text evidence="2">The sequence shown here is derived from an EMBL/GenBank/DDBJ whole genome shotgun (WGS) entry which is preliminary data.</text>
</comment>
<evidence type="ECO:0000256" key="1">
    <source>
        <dbReference type="SAM" id="MobiDB-lite"/>
    </source>
</evidence>
<accession>A0AAE0IMP5</accession>
<organism evidence="2 3">
    <name type="scientific">Cercophora scortea</name>
    <dbReference type="NCBI Taxonomy" id="314031"/>
    <lineage>
        <taxon>Eukaryota</taxon>
        <taxon>Fungi</taxon>
        <taxon>Dikarya</taxon>
        <taxon>Ascomycota</taxon>
        <taxon>Pezizomycotina</taxon>
        <taxon>Sordariomycetes</taxon>
        <taxon>Sordariomycetidae</taxon>
        <taxon>Sordariales</taxon>
        <taxon>Lasiosphaeriaceae</taxon>
        <taxon>Cercophora</taxon>
    </lineage>
</organism>
<feature type="compositionally biased region" description="Low complexity" evidence="1">
    <location>
        <begin position="1"/>
        <end position="27"/>
    </location>
</feature>
<evidence type="ECO:0000313" key="3">
    <source>
        <dbReference type="Proteomes" id="UP001286456"/>
    </source>
</evidence>
<feature type="region of interest" description="Disordered" evidence="1">
    <location>
        <begin position="1"/>
        <end position="65"/>
    </location>
</feature>
<protein>
    <submittedName>
        <fullName evidence="2">Uncharacterized protein</fullName>
    </submittedName>
</protein>
<evidence type="ECO:0000313" key="2">
    <source>
        <dbReference type="EMBL" id="KAK3327865.1"/>
    </source>
</evidence>
<keyword evidence="3" id="KW-1185">Reference proteome</keyword>
<reference evidence="2" key="2">
    <citation type="submission" date="2023-06" db="EMBL/GenBank/DDBJ databases">
        <authorList>
            <consortium name="Lawrence Berkeley National Laboratory"/>
            <person name="Haridas S."/>
            <person name="Hensen N."/>
            <person name="Bonometti L."/>
            <person name="Westerberg I."/>
            <person name="Brannstrom I.O."/>
            <person name="Guillou S."/>
            <person name="Cros-Aarteil S."/>
            <person name="Calhoun S."/>
            <person name="Kuo A."/>
            <person name="Mondo S."/>
            <person name="Pangilinan J."/>
            <person name="Riley R."/>
            <person name="Labutti K."/>
            <person name="Andreopoulos B."/>
            <person name="Lipzen A."/>
            <person name="Chen C."/>
            <person name="Yanf M."/>
            <person name="Daum C."/>
            <person name="Ng V."/>
            <person name="Clum A."/>
            <person name="Steindorff A."/>
            <person name="Ohm R."/>
            <person name="Martin F."/>
            <person name="Silar P."/>
            <person name="Natvig D."/>
            <person name="Lalanne C."/>
            <person name="Gautier V."/>
            <person name="Ament-Velasquez S.L."/>
            <person name="Kruys A."/>
            <person name="Hutchinson M.I."/>
            <person name="Powell A.J."/>
            <person name="Barry K."/>
            <person name="Miller A.N."/>
            <person name="Grigoriev I.V."/>
            <person name="Debuchy R."/>
            <person name="Gladieux P."/>
            <person name="Thoren M.H."/>
            <person name="Johannesson H."/>
        </authorList>
    </citation>
    <scope>NUCLEOTIDE SEQUENCE</scope>
    <source>
        <strain evidence="2">SMH4131-1</strain>
    </source>
</reference>
<name>A0AAE0IMP5_9PEZI</name>
<dbReference type="AlphaFoldDB" id="A0AAE0IMP5"/>